<name>A0A438BZQ3_VITVI</name>
<dbReference type="Proteomes" id="UP000288805">
    <property type="component" value="Unassembled WGS sequence"/>
</dbReference>
<feature type="compositionally biased region" description="Acidic residues" evidence="1">
    <location>
        <begin position="83"/>
        <end position="100"/>
    </location>
</feature>
<dbReference type="InterPro" id="IPR007062">
    <property type="entry name" value="PPI-2"/>
</dbReference>
<dbReference type="PANTHER" id="PTHR12398:SF20">
    <property type="entry name" value="PROTEIN PHOSPHATASE 1 REGULATORY INHIBITOR SUBUNIT 2"/>
    <property type="match status" value="1"/>
</dbReference>
<evidence type="ECO:0000313" key="3">
    <source>
        <dbReference type="Proteomes" id="UP000288805"/>
    </source>
</evidence>
<comment type="caution">
    <text evidence="2">The sequence shown here is derived from an EMBL/GenBank/DDBJ whole genome shotgun (WGS) entry which is preliminary data.</text>
</comment>
<dbReference type="GO" id="GO:0009966">
    <property type="term" value="P:regulation of signal transduction"/>
    <property type="evidence" value="ECO:0007669"/>
    <property type="project" value="InterPro"/>
</dbReference>
<sequence>MRGHRVTWDEAKIREYEESKPVRQKIPEPKTPYNTMIDADNGCVSPLQNFEGFDDNSAHAEALIRALNEVASGQRQFGGWTSSEDEADGELEQDGDSAEDELGKSSRERRSELSDEERAVEIEGSDESLRTIEIEGGEETGQDVEIL</sequence>
<feature type="compositionally biased region" description="Acidic residues" evidence="1">
    <location>
        <begin position="135"/>
        <end position="147"/>
    </location>
</feature>
<dbReference type="Pfam" id="PF04979">
    <property type="entry name" value="IPP-2"/>
    <property type="match status" value="1"/>
</dbReference>
<accession>A0A438BZQ3</accession>
<protein>
    <submittedName>
        <fullName evidence="2">Protein phosphatase inhibitor 2</fullName>
    </submittedName>
</protein>
<dbReference type="EMBL" id="QGNW01002589">
    <property type="protein sequence ID" value="RVW16442.1"/>
    <property type="molecule type" value="Genomic_DNA"/>
</dbReference>
<feature type="region of interest" description="Disordered" evidence="1">
    <location>
        <begin position="75"/>
        <end position="147"/>
    </location>
</feature>
<dbReference type="GO" id="GO:0004864">
    <property type="term" value="F:protein phosphatase inhibitor activity"/>
    <property type="evidence" value="ECO:0007669"/>
    <property type="project" value="InterPro"/>
</dbReference>
<evidence type="ECO:0000313" key="2">
    <source>
        <dbReference type="EMBL" id="RVW16442.1"/>
    </source>
</evidence>
<reference evidence="2 3" key="1">
    <citation type="journal article" date="2018" name="PLoS Genet.">
        <title>Population sequencing reveals clonal diversity and ancestral inbreeding in the grapevine cultivar Chardonnay.</title>
        <authorList>
            <person name="Roach M.J."/>
            <person name="Johnson D.L."/>
            <person name="Bohlmann J."/>
            <person name="van Vuuren H.J."/>
            <person name="Jones S.J."/>
            <person name="Pretorius I.S."/>
            <person name="Schmidt S.A."/>
            <person name="Borneman A.R."/>
        </authorList>
    </citation>
    <scope>NUCLEOTIDE SEQUENCE [LARGE SCALE GENOMIC DNA]</scope>
    <source>
        <strain evidence="3">cv. Chardonnay</strain>
        <tissue evidence="2">Leaf</tissue>
    </source>
</reference>
<dbReference type="AlphaFoldDB" id="A0A438BZQ3"/>
<organism evidence="2 3">
    <name type="scientific">Vitis vinifera</name>
    <name type="common">Grape</name>
    <dbReference type="NCBI Taxonomy" id="29760"/>
    <lineage>
        <taxon>Eukaryota</taxon>
        <taxon>Viridiplantae</taxon>
        <taxon>Streptophyta</taxon>
        <taxon>Embryophyta</taxon>
        <taxon>Tracheophyta</taxon>
        <taxon>Spermatophyta</taxon>
        <taxon>Magnoliopsida</taxon>
        <taxon>eudicotyledons</taxon>
        <taxon>Gunneridae</taxon>
        <taxon>Pentapetalae</taxon>
        <taxon>rosids</taxon>
        <taxon>Vitales</taxon>
        <taxon>Vitaceae</taxon>
        <taxon>Viteae</taxon>
        <taxon>Vitis</taxon>
    </lineage>
</organism>
<feature type="compositionally biased region" description="Basic and acidic residues" evidence="1">
    <location>
        <begin position="101"/>
        <end position="133"/>
    </location>
</feature>
<proteinExistence type="predicted"/>
<dbReference type="PANTHER" id="PTHR12398">
    <property type="entry name" value="PROTEIN PHOSPHATASE INHIBITOR"/>
    <property type="match status" value="1"/>
</dbReference>
<gene>
    <name evidence="2" type="primary">I-2_2</name>
    <name evidence="2" type="ORF">CK203_067837</name>
</gene>
<evidence type="ECO:0000256" key="1">
    <source>
        <dbReference type="SAM" id="MobiDB-lite"/>
    </source>
</evidence>